<keyword evidence="1" id="KW-0472">Membrane</keyword>
<accession>A0A1R3KM98</accession>
<protein>
    <recommendedName>
        <fullName evidence="5">Transmembrane protein</fullName>
    </recommendedName>
</protein>
<organism evidence="3 4">
    <name type="scientific">Corchorus olitorius</name>
    <dbReference type="NCBI Taxonomy" id="93759"/>
    <lineage>
        <taxon>Eukaryota</taxon>
        <taxon>Viridiplantae</taxon>
        <taxon>Streptophyta</taxon>
        <taxon>Embryophyta</taxon>
        <taxon>Tracheophyta</taxon>
        <taxon>Spermatophyta</taxon>
        <taxon>Magnoliopsida</taxon>
        <taxon>eudicotyledons</taxon>
        <taxon>Gunneridae</taxon>
        <taxon>Pentapetalae</taxon>
        <taxon>rosids</taxon>
        <taxon>malvids</taxon>
        <taxon>Malvales</taxon>
        <taxon>Malvaceae</taxon>
        <taxon>Grewioideae</taxon>
        <taxon>Apeibeae</taxon>
        <taxon>Corchorus</taxon>
    </lineage>
</organism>
<comment type="caution">
    <text evidence="3">The sequence shown here is derived from an EMBL/GenBank/DDBJ whole genome shotgun (WGS) entry which is preliminary data.</text>
</comment>
<evidence type="ECO:0008006" key="5">
    <source>
        <dbReference type="Google" id="ProtNLM"/>
    </source>
</evidence>
<keyword evidence="2" id="KW-0732">Signal</keyword>
<sequence>MPFSIDLRWILPLMLSFLSLVTSDSTKPDFLLVAAFHFIHQPNPTIWSAAFMLLGIFLIIIFLIFSVELSVTLATPQSPISLQPRGFSISLLISLLASILLPPSIFLIVFILIITTSPWHSQLFDHFIRLFRGFALTLYSIPTIFIGFTQQQHHENPAPQHVDLEVGLGTTVGSN</sequence>
<evidence type="ECO:0000313" key="3">
    <source>
        <dbReference type="EMBL" id="OMP08194.1"/>
    </source>
</evidence>
<gene>
    <name evidence="3" type="ORF">COLO4_06690</name>
</gene>
<feature type="transmembrane region" description="Helical" evidence="1">
    <location>
        <begin position="86"/>
        <end position="114"/>
    </location>
</feature>
<dbReference type="Proteomes" id="UP000187203">
    <property type="component" value="Unassembled WGS sequence"/>
</dbReference>
<keyword evidence="1" id="KW-0812">Transmembrane</keyword>
<evidence type="ECO:0000256" key="1">
    <source>
        <dbReference type="SAM" id="Phobius"/>
    </source>
</evidence>
<name>A0A1R3KM98_9ROSI</name>
<feature type="transmembrane region" description="Helical" evidence="1">
    <location>
        <begin position="126"/>
        <end position="148"/>
    </location>
</feature>
<proteinExistence type="predicted"/>
<feature type="transmembrane region" description="Helical" evidence="1">
    <location>
        <begin position="47"/>
        <end position="74"/>
    </location>
</feature>
<feature type="chain" id="PRO_5010185352" description="Transmembrane protein" evidence="2">
    <location>
        <begin position="24"/>
        <end position="175"/>
    </location>
</feature>
<evidence type="ECO:0000256" key="2">
    <source>
        <dbReference type="SAM" id="SignalP"/>
    </source>
</evidence>
<dbReference type="AlphaFoldDB" id="A0A1R3KM98"/>
<reference evidence="4" key="1">
    <citation type="submission" date="2013-09" db="EMBL/GenBank/DDBJ databases">
        <title>Corchorus olitorius genome sequencing.</title>
        <authorList>
            <person name="Alam M."/>
            <person name="Haque M.S."/>
            <person name="Islam M.S."/>
            <person name="Emdad E.M."/>
            <person name="Islam M.M."/>
            <person name="Ahmed B."/>
            <person name="Halim A."/>
            <person name="Hossen Q.M.M."/>
            <person name="Hossain M.Z."/>
            <person name="Ahmed R."/>
            <person name="Khan M.M."/>
            <person name="Islam R."/>
            <person name="Rashid M.M."/>
            <person name="Khan S.A."/>
            <person name="Rahman M.S."/>
            <person name="Alam M."/>
            <person name="Yahiya A.S."/>
            <person name="Khan M.S."/>
            <person name="Azam M.S."/>
            <person name="Haque T."/>
            <person name="Lashkar M.Z.H."/>
            <person name="Akhand A.I."/>
            <person name="Morshed G."/>
            <person name="Roy S."/>
            <person name="Uddin K.S."/>
            <person name="Rabeya T."/>
            <person name="Hossain A.S."/>
            <person name="Chowdhury A."/>
            <person name="Snigdha A.R."/>
            <person name="Mortoza M.S."/>
            <person name="Matin S.A."/>
            <person name="Hoque S.M.E."/>
            <person name="Islam M.K."/>
            <person name="Roy D.K."/>
            <person name="Haider R."/>
            <person name="Moosa M.M."/>
            <person name="Elias S.M."/>
            <person name="Hasan A.M."/>
            <person name="Jahan S."/>
            <person name="Shafiuddin M."/>
            <person name="Mahmood N."/>
            <person name="Shommy N.S."/>
        </authorList>
    </citation>
    <scope>NUCLEOTIDE SEQUENCE [LARGE SCALE GENOMIC DNA]</scope>
    <source>
        <strain evidence="4">cv. O-4</strain>
    </source>
</reference>
<evidence type="ECO:0000313" key="4">
    <source>
        <dbReference type="Proteomes" id="UP000187203"/>
    </source>
</evidence>
<dbReference type="EMBL" id="AWUE01012845">
    <property type="protein sequence ID" value="OMP08194.1"/>
    <property type="molecule type" value="Genomic_DNA"/>
</dbReference>
<keyword evidence="1" id="KW-1133">Transmembrane helix</keyword>
<keyword evidence="4" id="KW-1185">Reference proteome</keyword>
<feature type="signal peptide" evidence="2">
    <location>
        <begin position="1"/>
        <end position="23"/>
    </location>
</feature>